<dbReference type="EMBL" id="JAAAUY010000987">
    <property type="protein sequence ID" value="KAF9325041.1"/>
    <property type="molecule type" value="Genomic_DNA"/>
</dbReference>
<gene>
    <name evidence="1" type="ORF">BG006_011442</name>
</gene>
<reference evidence="1" key="1">
    <citation type="journal article" date="2020" name="Fungal Divers.">
        <title>Resolving the Mortierellaceae phylogeny through synthesis of multi-gene phylogenetics and phylogenomics.</title>
        <authorList>
            <person name="Vandepol N."/>
            <person name="Liber J."/>
            <person name="Desiro A."/>
            <person name="Na H."/>
            <person name="Kennedy M."/>
            <person name="Barry K."/>
            <person name="Grigoriev I.V."/>
            <person name="Miller A.N."/>
            <person name="O'Donnell K."/>
            <person name="Stajich J.E."/>
            <person name="Bonito G."/>
        </authorList>
    </citation>
    <scope>NUCLEOTIDE SEQUENCE</scope>
    <source>
        <strain evidence="1">NVP1</strain>
    </source>
</reference>
<dbReference type="SUPFAM" id="SSF81383">
    <property type="entry name" value="F-box domain"/>
    <property type="match status" value="1"/>
</dbReference>
<evidence type="ECO:0000313" key="2">
    <source>
        <dbReference type="Proteomes" id="UP000696485"/>
    </source>
</evidence>
<dbReference type="Proteomes" id="UP000696485">
    <property type="component" value="Unassembled WGS sequence"/>
</dbReference>
<sequence length="122" mass="13696">MMAAKRRLALPEIDDRIISFLDTNDCITCMRINSAWNSVALNKFLSRTFIFSEPQENENARSLIRLACLLQDPFAQEASADPITANPASVQRKFKILLVLWPVQITDSGAFAIRVKVTDTPV</sequence>
<evidence type="ECO:0008006" key="3">
    <source>
        <dbReference type="Google" id="ProtNLM"/>
    </source>
</evidence>
<protein>
    <recommendedName>
        <fullName evidence="3">F-box domain-containing protein</fullName>
    </recommendedName>
</protein>
<accession>A0A9P5SEQ6</accession>
<comment type="caution">
    <text evidence="1">The sequence shown here is derived from an EMBL/GenBank/DDBJ whole genome shotgun (WGS) entry which is preliminary data.</text>
</comment>
<evidence type="ECO:0000313" key="1">
    <source>
        <dbReference type="EMBL" id="KAF9325041.1"/>
    </source>
</evidence>
<proteinExistence type="predicted"/>
<name>A0A9P5SEQ6_9FUNG</name>
<keyword evidence="2" id="KW-1185">Reference proteome</keyword>
<organism evidence="1 2">
    <name type="scientific">Podila minutissima</name>
    <dbReference type="NCBI Taxonomy" id="64525"/>
    <lineage>
        <taxon>Eukaryota</taxon>
        <taxon>Fungi</taxon>
        <taxon>Fungi incertae sedis</taxon>
        <taxon>Mucoromycota</taxon>
        <taxon>Mortierellomycotina</taxon>
        <taxon>Mortierellomycetes</taxon>
        <taxon>Mortierellales</taxon>
        <taxon>Mortierellaceae</taxon>
        <taxon>Podila</taxon>
    </lineage>
</organism>
<dbReference type="InterPro" id="IPR036047">
    <property type="entry name" value="F-box-like_dom_sf"/>
</dbReference>
<dbReference type="AlphaFoldDB" id="A0A9P5SEQ6"/>